<dbReference type="InterPro" id="IPR017853">
    <property type="entry name" value="GH"/>
</dbReference>
<evidence type="ECO:0000256" key="6">
    <source>
        <dbReference type="ARBA" id="ARBA00023295"/>
    </source>
</evidence>
<keyword evidence="11" id="KW-1185">Reference proteome</keyword>
<dbReference type="FunFam" id="3.20.20.80:FF:000050">
    <property type="entry name" value="Beta-mannosidase B"/>
    <property type="match status" value="1"/>
</dbReference>
<protein>
    <recommendedName>
        <fullName evidence="3">beta-mannosidase</fullName>
        <ecNumber evidence="3">3.2.1.25</ecNumber>
    </recommendedName>
</protein>
<dbReference type="SUPFAM" id="SSF49303">
    <property type="entry name" value="beta-Galactosidase/glucuronidase domain"/>
    <property type="match status" value="1"/>
</dbReference>
<dbReference type="Gene3D" id="2.60.40.10">
    <property type="entry name" value="Immunoglobulins"/>
    <property type="match status" value="1"/>
</dbReference>
<dbReference type="InterPro" id="IPR008979">
    <property type="entry name" value="Galactose-bd-like_sf"/>
</dbReference>
<dbReference type="EMBL" id="FTMS01000015">
    <property type="protein sequence ID" value="SIQ81323.1"/>
    <property type="molecule type" value="Genomic_DNA"/>
</dbReference>
<evidence type="ECO:0000259" key="7">
    <source>
        <dbReference type="Pfam" id="PF17753"/>
    </source>
</evidence>
<evidence type="ECO:0000256" key="2">
    <source>
        <dbReference type="ARBA" id="ARBA00004740"/>
    </source>
</evidence>
<dbReference type="Pfam" id="PF22666">
    <property type="entry name" value="Glyco_hydro_2_N2"/>
    <property type="match status" value="1"/>
</dbReference>
<dbReference type="OrthoDB" id="9801077at2"/>
<dbReference type="SUPFAM" id="SSF51445">
    <property type="entry name" value="(Trans)glycosidases"/>
    <property type="match status" value="1"/>
</dbReference>
<feature type="domain" description="Beta-mannosidase-like galactose-binding" evidence="9">
    <location>
        <begin position="8"/>
        <end position="177"/>
    </location>
</feature>
<evidence type="ECO:0000256" key="1">
    <source>
        <dbReference type="ARBA" id="ARBA00000829"/>
    </source>
</evidence>
<keyword evidence="5" id="KW-0325">Glycoprotein</keyword>
<proteinExistence type="predicted"/>
<dbReference type="SUPFAM" id="SSF49785">
    <property type="entry name" value="Galactose-binding domain-like"/>
    <property type="match status" value="1"/>
</dbReference>
<feature type="domain" description="Beta-mannosidase Ig-fold" evidence="7">
    <location>
        <begin position="773"/>
        <end position="852"/>
    </location>
</feature>
<dbReference type="Pfam" id="PF17786">
    <property type="entry name" value="Mannosidase_ig"/>
    <property type="match status" value="1"/>
</dbReference>
<keyword evidence="4" id="KW-0378">Hydrolase</keyword>
<sequence length="872" mass="100379">MIDLSGLWQLRDLSGEHRLSMNVPGDVYTALLDEGIISDPYWAQNELDLQWPGREDWVLEREFSLERYEPGERWIFFADSVDTAAEMYLNGELLWSGSNMFVPLRVEAGDLLRQGVNRIRLVLKSPEEESRRRAEILPYTVPHTAYPVQSPHRNLLRKVQCHSGWDWGPCLMTSGVYGSIGISREPEWSLCAAWGIPLKESGDRWRLKVFIEGDYQDIPGEEMFGRIPAVKARLLDQEGVVVAETDQVRKASQREEGRCASSASGLHPRRTRLEVDLVVDDPRLWWPSGYGDQPLYRLQLDTEGGYRELTTAFRTIEVVNKPDQWGVSFFFRVNGRDIWAKGANWIPLDALPARQSYKRYRQLLEDARAAHMNMIRLWGGGQYEQDCFYDLCDELGILVWQDFMFSCSLYPSEEWFLEEVRQEVSAQVRRLASHPSIALWCGNNENVGALGWFPESRENRERYVIDYDRLNTGVIAKVVRSLDESRIFWPSSPAAGEGNFSDNWHDDSCGDMHYWSVWHEGAPFSAYYKVVPRFCSEFGFQSFPSLSGIARFAPPDQWNPTAPDLEHHQRSPRGNAVVSETMTRYFRVPFDFQDFIYLSQVQQAWAIKNAVSFWRSRRPQSMGALFWQLNDLWPVVSWSSIEYDGRWKMLHHEARRFFAPSTLICQVHQDAAEVWCANDDSIPLEGKVLMRFLDWQGHTLREEMRTVQVPPDSVAEVARYDVKDMGFAPHQGFLVAQWEGSQRVERDWTFLTEPKRCELLPPVLEVRSQVAPPSGEGSGFVWELSCDAAPAFWVFPDFGDTPWRAGDAGFLLLPGETRSFRVTFPEEESFRRASGEHNLEDPTRLVRVRHLASACHGRPDSAQVKAETSQGR</sequence>
<dbReference type="InterPro" id="IPR050887">
    <property type="entry name" value="Beta-mannosidase_GH2"/>
</dbReference>
<evidence type="ECO:0000259" key="8">
    <source>
        <dbReference type="Pfam" id="PF17786"/>
    </source>
</evidence>
<dbReference type="PANTHER" id="PTHR43730">
    <property type="entry name" value="BETA-MANNOSIDASE"/>
    <property type="match status" value="1"/>
</dbReference>
<dbReference type="Gene3D" id="3.20.20.80">
    <property type="entry name" value="Glycosidases"/>
    <property type="match status" value="1"/>
</dbReference>
<feature type="domain" description="Mannosidase Ig/CBM-like" evidence="8">
    <location>
        <begin position="672"/>
        <end position="755"/>
    </location>
</feature>
<dbReference type="InterPro" id="IPR036156">
    <property type="entry name" value="Beta-gal/glucu_dom_sf"/>
</dbReference>
<evidence type="ECO:0000256" key="5">
    <source>
        <dbReference type="ARBA" id="ARBA00023180"/>
    </source>
</evidence>
<comment type="catalytic activity">
    <reaction evidence="1">
        <text>Hydrolysis of terminal, non-reducing beta-D-mannose residues in beta-D-mannosides.</text>
        <dbReference type="EC" id="3.2.1.25"/>
    </reaction>
</comment>
<dbReference type="InterPro" id="IPR013783">
    <property type="entry name" value="Ig-like_fold"/>
</dbReference>
<dbReference type="Proteomes" id="UP000186400">
    <property type="component" value="Unassembled WGS sequence"/>
</dbReference>
<evidence type="ECO:0000256" key="3">
    <source>
        <dbReference type="ARBA" id="ARBA00012754"/>
    </source>
</evidence>
<dbReference type="RefSeq" id="WP_076489478.1">
    <property type="nucleotide sequence ID" value="NZ_FTMS01000015.1"/>
</dbReference>
<dbReference type="AlphaFoldDB" id="A0A1N6VTY6"/>
<dbReference type="Pfam" id="PF17753">
    <property type="entry name" value="Ig_mannosidase"/>
    <property type="match status" value="1"/>
</dbReference>
<dbReference type="InterPro" id="IPR054593">
    <property type="entry name" value="Beta-mannosidase-like_N2"/>
</dbReference>
<organism evidence="10 11">
    <name type="scientific">Alkalispirochaeta americana</name>
    <dbReference type="NCBI Taxonomy" id="159291"/>
    <lineage>
        <taxon>Bacteria</taxon>
        <taxon>Pseudomonadati</taxon>
        <taxon>Spirochaetota</taxon>
        <taxon>Spirochaetia</taxon>
        <taxon>Spirochaetales</taxon>
        <taxon>Spirochaetaceae</taxon>
        <taxon>Alkalispirochaeta</taxon>
    </lineage>
</organism>
<evidence type="ECO:0000313" key="11">
    <source>
        <dbReference type="Proteomes" id="UP000186400"/>
    </source>
</evidence>
<comment type="pathway">
    <text evidence="2">Glycan metabolism; N-glycan degradation.</text>
</comment>
<dbReference type="InterPro" id="IPR041447">
    <property type="entry name" value="Mannosidase_ig"/>
</dbReference>
<dbReference type="GO" id="GO:0006516">
    <property type="term" value="P:glycoprotein catabolic process"/>
    <property type="evidence" value="ECO:0007669"/>
    <property type="project" value="TreeGrafter"/>
</dbReference>
<dbReference type="STRING" id="159291.SAMN05920897_11586"/>
<evidence type="ECO:0000259" key="9">
    <source>
        <dbReference type="Pfam" id="PF22666"/>
    </source>
</evidence>
<dbReference type="PANTHER" id="PTHR43730:SF1">
    <property type="entry name" value="BETA-MANNOSIDASE"/>
    <property type="match status" value="1"/>
</dbReference>
<gene>
    <name evidence="10" type="ORF">SAMN05920897_11586</name>
</gene>
<dbReference type="Gene3D" id="2.60.120.260">
    <property type="entry name" value="Galactose-binding domain-like"/>
    <property type="match status" value="1"/>
</dbReference>
<dbReference type="GO" id="GO:0004567">
    <property type="term" value="F:beta-mannosidase activity"/>
    <property type="evidence" value="ECO:0007669"/>
    <property type="project" value="UniProtKB-EC"/>
</dbReference>
<accession>A0A1N6VTY6</accession>
<evidence type="ECO:0000313" key="10">
    <source>
        <dbReference type="EMBL" id="SIQ81323.1"/>
    </source>
</evidence>
<dbReference type="EC" id="3.2.1.25" evidence="3"/>
<dbReference type="InterPro" id="IPR041625">
    <property type="entry name" value="Beta-mannosidase_Ig"/>
</dbReference>
<reference evidence="11" key="1">
    <citation type="submission" date="2017-01" db="EMBL/GenBank/DDBJ databases">
        <authorList>
            <person name="Varghese N."/>
            <person name="Submissions S."/>
        </authorList>
    </citation>
    <scope>NUCLEOTIDE SEQUENCE [LARGE SCALE GENOMIC DNA]</scope>
    <source>
        <strain evidence="11">ASpG1</strain>
    </source>
</reference>
<name>A0A1N6VTY6_9SPIO</name>
<evidence type="ECO:0000256" key="4">
    <source>
        <dbReference type="ARBA" id="ARBA00022801"/>
    </source>
</evidence>
<keyword evidence="6" id="KW-0326">Glycosidase</keyword>